<name>A0ACD4NSN8_9HYPH</name>
<evidence type="ECO:0000313" key="1">
    <source>
        <dbReference type="EMBL" id="WAJ29809.1"/>
    </source>
</evidence>
<accession>A0ACD4NSN8</accession>
<protein>
    <submittedName>
        <fullName evidence="1">HPP family protein</fullName>
    </submittedName>
</protein>
<evidence type="ECO:0000313" key="2">
    <source>
        <dbReference type="Proteomes" id="UP001163223"/>
    </source>
</evidence>
<dbReference type="Proteomes" id="UP001163223">
    <property type="component" value="Chromosome"/>
</dbReference>
<organism evidence="1 2">
    <name type="scientific">Antarcticirhabdus aurantiaca</name>
    <dbReference type="NCBI Taxonomy" id="2606717"/>
    <lineage>
        <taxon>Bacteria</taxon>
        <taxon>Pseudomonadati</taxon>
        <taxon>Pseudomonadota</taxon>
        <taxon>Alphaproteobacteria</taxon>
        <taxon>Hyphomicrobiales</taxon>
        <taxon>Aurantimonadaceae</taxon>
        <taxon>Antarcticirhabdus</taxon>
    </lineage>
</organism>
<sequence length="394" mass="41001">MHPFLRRFLPDLVSVSRREQLRASIGAGVGILGTAVVSRTALGEAPGLPFLVAPMGASAVLLFAVPASPLAQPWSILGGNLVASLVGVTVARLVPDPGLAAALAITLAIAIMMALRCLHPPSGAVALTAVLGGEGIRALGYGFVVWPILANSALMLGAALLFNNATGRRYPHAAPSAPVERGTADPPPTARLGFTSADLDAVLAEFDQVIDVDRSDLEAILRRAEQRFLAHRAGTRTCAEIMSRDVVAVGPDASFREAMDLLRRHHIKALPVTDEGARILGLVTQTDLLEKTAWGPKGPRLAFRHRLRLTASRTRAPASTVADIMTAAPATVRRDTLVAAIAPVMADAGLHHLPVVEADGRLVGIVSQTDVVAALLAELGARAAGAQPAEALPA</sequence>
<keyword evidence="2" id="KW-1185">Reference proteome</keyword>
<reference evidence="1" key="1">
    <citation type="submission" date="2022-11" db="EMBL/GenBank/DDBJ databases">
        <title>beta-Carotene-producing bacterium, Jeongeuplla avenae sp. nov., alleviates the salt stress of Arabidopsis seedlings.</title>
        <authorList>
            <person name="Jiang L."/>
            <person name="Lee J."/>
        </authorList>
    </citation>
    <scope>NUCLEOTIDE SEQUENCE</scope>
    <source>
        <strain evidence="1">DY_R2A_6</strain>
    </source>
</reference>
<proteinExistence type="predicted"/>
<dbReference type="EMBL" id="CP113520">
    <property type="protein sequence ID" value="WAJ29809.1"/>
    <property type="molecule type" value="Genomic_DNA"/>
</dbReference>
<gene>
    <name evidence="1" type="ORF">OXU80_06195</name>
</gene>